<evidence type="ECO:0000313" key="9">
    <source>
        <dbReference type="Proteomes" id="UP000006512"/>
    </source>
</evidence>
<dbReference type="STRING" id="715226.ABI_21130"/>
<name>F4QGJ1_9CAUL</name>
<reference evidence="9" key="1">
    <citation type="submission" date="2011-03" db="EMBL/GenBank/DDBJ databases">
        <title>Draft genome sequence of Brevundimonas diminuta.</title>
        <authorList>
            <person name="Brown P.J.B."/>
            <person name="Buechlein A."/>
            <person name="Hemmerich C."/>
            <person name="Brun Y.V."/>
        </authorList>
    </citation>
    <scope>NUCLEOTIDE SEQUENCE [LARGE SCALE GENOMIC DNA]</scope>
    <source>
        <strain evidence="9">C19</strain>
    </source>
</reference>
<dbReference type="InterPro" id="IPR037066">
    <property type="entry name" value="Plug_dom_sf"/>
</dbReference>
<dbReference type="NCBIfam" id="TIGR01782">
    <property type="entry name" value="TonB-Xanth-Caul"/>
    <property type="match status" value="1"/>
</dbReference>
<dbReference type="GO" id="GO:0009279">
    <property type="term" value="C:cell outer membrane"/>
    <property type="evidence" value="ECO:0007669"/>
    <property type="project" value="UniProtKB-SubCell"/>
</dbReference>
<dbReference type="InterPro" id="IPR012910">
    <property type="entry name" value="Plug_dom"/>
</dbReference>
<keyword evidence="3" id="KW-0998">Cell outer membrane</keyword>
<dbReference type="Proteomes" id="UP000006512">
    <property type="component" value="Unassembled WGS sequence"/>
</dbReference>
<dbReference type="PANTHER" id="PTHR40980:SF3">
    <property type="entry name" value="TONB-DEPENDENT RECEPTOR-LIKE BETA-BARREL DOMAIN-CONTAINING PROTEIN"/>
    <property type="match status" value="1"/>
</dbReference>
<proteinExistence type="inferred from homology"/>
<evidence type="ECO:0000256" key="1">
    <source>
        <dbReference type="ARBA" id="ARBA00004442"/>
    </source>
</evidence>
<dbReference type="InterPro" id="IPR036942">
    <property type="entry name" value="Beta-barrel_TonB_sf"/>
</dbReference>
<dbReference type="Pfam" id="PF07715">
    <property type="entry name" value="Plug"/>
    <property type="match status" value="1"/>
</dbReference>
<feature type="signal peptide" evidence="5">
    <location>
        <begin position="1"/>
        <end position="33"/>
    </location>
</feature>
<dbReference type="Gene3D" id="2.170.130.10">
    <property type="entry name" value="TonB-dependent receptor, plug domain"/>
    <property type="match status" value="1"/>
</dbReference>
<accession>F4QGJ1</accession>
<dbReference type="PANTHER" id="PTHR40980">
    <property type="entry name" value="PLUG DOMAIN-CONTAINING PROTEIN"/>
    <property type="match status" value="1"/>
</dbReference>
<comment type="similarity">
    <text evidence="4">Belongs to the TonB-dependent receptor family.</text>
</comment>
<dbReference type="InterPro" id="IPR000531">
    <property type="entry name" value="Beta-barrel_TonB"/>
</dbReference>
<dbReference type="eggNOG" id="COG1629">
    <property type="taxonomic scope" value="Bacteria"/>
</dbReference>
<evidence type="ECO:0000259" key="7">
    <source>
        <dbReference type="Pfam" id="PF07715"/>
    </source>
</evidence>
<feature type="domain" description="TonB-dependent receptor-like beta-barrel" evidence="6">
    <location>
        <begin position="530"/>
        <end position="903"/>
    </location>
</feature>
<evidence type="ECO:0000256" key="3">
    <source>
        <dbReference type="ARBA" id="ARBA00023237"/>
    </source>
</evidence>
<dbReference type="HOGENOM" id="CLU_006935_2_0_5"/>
<evidence type="ECO:0000259" key="6">
    <source>
        <dbReference type="Pfam" id="PF00593"/>
    </source>
</evidence>
<dbReference type="AlphaFoldDB" id="F4QGJ1"/>
<dbReference type="Pfam" id="PF00593">
    <property type="entry name" value="TonB_dep_Rec_b-barrel"/>
    <property type="match status" value="1"/>
</dbReference>
<organism evidence="8 9">
    <name type="scientific">Asticcacaulis biprosthecium C19</name>
    <dbReference type="NCBI Taxonomy" id="715226"/>
    <lineage>
        <taxon>Bacteria</taxon>
        <taxon>Pseudomonadati</taxon>
        <taxon>Pseudomonadota</taxon>
        <taxon>Alphaproteobacteria</taxon>
        <taxon>Caulobacterales</taxon>
        <taxon>Caulobacteraceae</taxon>
        <taxon>Asticcacaulis</taxon>
    </lineage>
</organism>
<dbReference type="RefSeq" id="WP_006272873.1">
    <property type="nucleotide sequence ID" value="NZ_GL883077.1"/>
</dbReference>
<comment type="subcellular location">
    <subcellularLocation>
        <location evidence="1 4">Cell outer membrane</location>
    </subcellularLocation>
</comment>
<dbReference type="EMBL" id="GL883077">
    <property type="protein sequence ID" value="EGF93672.1"/>
    <property type="molecule type" value="Genomic_DNA"/>
</dbReference>
<evidence type="ECO:0000313" key="8">
    <source>
        <dbReference type="EMBL" id="EGF93672.1"/>
    </source>
</evidence>
<dbReference type="SUPFAM" id="SSF56935">
    <property type="entry name" value="Porins"/>
    <property type="match status" value="1"/>
</dbReference>
<keyword evidence="2 4" id="KW-0472">Membrane</keyword>
<dbReference type="InterPro" id="IPR010104">
    <property type="entry name" value="TonB_rcpt_bac"/>
</dbReference>
<sequence>MITRYSKHKGAGLRLRLLGCTALLALAAAPAFAQDVVPAPDSGAATGEAAATDDGVIVLRGIRKGVQDAITAKKRSSSIIEAVSAEDIGKLPDSSIAESIARLPGIAAQRDKGRAQTLSIRGLGPDFTVTTLNGREQASTNDNRSVEYDQYPSEMIQQVRVFKTPDAGMTFQGLAGTADLSTVRPLSYARRSLSVSGKLEQNSLDEQVPGQSTSGNRYGISYVDQFFDKTVGVAIGYSHNKTPFQAQTHEPWGYPTYSDGNMVIGGDKSGIQSSYYERDSIMGVLELKPNDQFHATFDLFHSDFHELQTIRRLEYGTVWGSGTLQPGYTVEDGRITKGTFNGVTTIVENYTNDRNATIDNVGANLVFKPSDTWTLEADLSSSKVERSDLRLESTAGTGPAGSVVRDNLSFETVDDGVTQLSSILDYADFDKVYLTDPGGWGSPLYRAGYVGNPEVKDEISAVKLAAKRIVGGGPFSQVTFGINLTDRTKTKHQWQGELRNKTAAAMVVPEAFRTGTVDTSFWGNPNGMISYDALGLYRSGFWNVVDARVDPNANTGDRIFDITQTWEMNEQLTTLFVKADIDTTLFGVPVLGNVGLQSITADQEANQGFTNGATVPGDPTKLIVTQVKDGAKYTDLLPSLNLNFSLPNDLSLRVAAATTMARPRMDDMAGGTSYNVAADTAPPYVNGDITYYWGAGGGNPHLKPWKANAYDVSLEKYFGRKGYVSFAAYYKELTSYIYYQSVATDFTGFPLPTPAGNYTRADANRRGYTGAQANGDGGGFVRGVEFTASIPGDLLHENLDGFGFIFSAALNNSKITPDGIHAVPLPGLSPKVINTTLYYEKRGFSARISQRYRAAWLGQVPNFDSSLGSQWVDEETVVDAQVGYNFEDGPLKGLSLNLSAYNLTDQPFRYYAGEGQTQNILKYENYGTTYLLSVGYRFY</sequence>
<keyword evidence="5" id="KW-0732">Signal</keyword>
<protein>
    <submittedName>
        <fullName evidence="8">TonB-dependent receptor family protein</fullName>
    </submittedName>
</protein>
<dbReference type="CDD" id="cd01347">
    <property type="entry name" value="ligand_gated_channel"/>
    <property type="match status" value="1"/>
</dbReference>
<evidence type="ECO:0000256" key="2">
    <source>
        <dbReference type="ARBA" id="ARBA00023136"/>
    </source>
</evidence>
<feature type="domain" description="TonB-dependent receptor plug" evidence="7">
    <location>
        <begin position="73"/>
        <end position="167"/>
    </location>
</feature>
<keyword evidence="4" id="KW-0798">TonB box</keyword>
<dbReference type="Gene3D" id="2.40.170.20">
    <property type="entry name" value="TonB-dependent receptor, beta-barrel domain"/>
    <property type="match status" value="1"/>
</dbReference>
<keyword evidence="9" id="KW-1185">Reference proteome</keyword>
<gene>
    <name evidence="8" type="ORF">ABI_21130</name>
</gene>
<evidence type="ECO:0000256" key="4">
    <source>
        <dbReference type="RuleBase" id="RU003357"/>
    </source>
</evidence>
<keyword evidence="8" id="KW-0675">Receptor</keyword>
<feature type="chain" id="PRO_5003314065" evidence="5">
    <location>
        <begin position="34"/>
        <end position="939"/>
    </location>
</feature>
<evidence type="ECO:0000256" key="5">
    <source>
        <dbReference type="SAM" id="SignalP"/>
    </source>
</evidence>